<name>A0A8J5JQY3_HOMAM</name>
<evidence type="ECO:0000256" key="5">
    <source>
        <dbReference type="ARBA" id="ARBA00023136"/>
    </source>
</evidence>
<comment type="subcellular location">
    <subcellularLocation>
        <location evidence="1">Cell membrane</location>
        <topology evidence="1">Multi-pass membrane protein</topology>
    </subcellularLocation>
</comment>
<keyword evidence="9" id="KW-0732">Signal</keyword>
<dbReference type="InterPro" id="IPR052192">
    <property type="entry name" value="Insect_Ionotropic_Sensory_Rcpt"/>
</dbReference>
<organism evidence="10 11">
    <name type="scientific">Homarus americanus</name>
    <name type="common">American lobster</name>
    <dbReference type="NCBI Taxonomy" id="6706"/>
    <lineage>
        <taxon>Eukaryota</taxon>
        <taxon>Metazoa</taxon>
        <taxon>Ecdysozoa</taxon>
        <taxon>Arthropoda</taxon>
        <taxon>Crustacea</taxon>
        <taxon>Multicrustacea</taxon>
        <taxon>Malacostraca</taxon>
        <taxon>Eumalacostraca</taxon>
        <taxon>Eucarida</taxon>
        <taxon>Decapoda</taxon>
        <taxon>Pleocyemata</taxon>
        <taxon>Astacidea</taxon>
        <taxon>Nephropoidea</taxon>
        <taxon>Nephropidae</taxon>
        <taxon>Homarus</taxon>
    </lineage>
</organism>
<reference evidence="10" key="1">
    <citation type="journal article" date="2021" name="Sci. Adv.">
        <title>The American lobster genome reveals insights on longevity, neural, and immune adaptations.</title>
        <authorList>
            <person name="Polinski J.M."/>
            <person name="Zimin A.V."/>
            <person name="Clark K.F."/>
            <person name="Kohn A.B."/>
            <person name="Sadowski N."/>
            <person name="Timp W."/>
            <person name="Ptitsyn A."/>
            <person name="Khanna P."/>
            <person name="Romanova D.Y."/>
            <person name="Williams P."/>
            <person name="Greenwood S.J."/>
            <person name="Moroz L.L."/>
            <person name="Walt D.R."/>
            <person name="Bodnar A.G."/>
        </authorList>
    </citation>
    <scope>NUCLEOTIDE SEQUENCE</scope>
    <source>
        <strain evidence="10">GMGI-L3</strain>
    </source>
</reference>
<dbReference type="SUPFAM" id="SSF53850">
    <property type="entry name" value="Periplasmic binding protein-like II"/>
    <property type="match status" value="1"/>
</dbReference>
<dbReference type="GO" id="GO:0005886">
    <property type="term" value="C:plasma membrane"/>
    <property type="evidence" value="ECO:0007669"/>
    <property type="project" value="UniProtKB-SubCell"/>
</dbReference>
<feature type="transmembrane region" description="Helical" evidence="8">
    <location>
        <begin position="399"/>
        <end position="421"/>
    </location>
</feature>
<feature type="transmembrane region" description="Helical" evidence="8">
    <location>
        <begin position="334"/>
        <end position="354"/>
    </location>
</feature>
<evidence type="ECO:0000256" key="3">
    <source>
        <dbReference type="ARBA" id="ARBA00022692"/>
    </source>
</evidence>
<evidence type="ECO:0000256" key="1">
    <source>
        <dbReference type="ARBA" id="ARBA00004651"/>
    </source>
</evidence>
<dbReference type="AlphaFoldDB" id="A0A8J5JQY3"/>
<evidence type="ECO:0000256" key="9">
    <source>
        <dbReference type="SAM" id="SignalP"/>
    </source>
</evidence>
<dbReference type="PANTHER" id="PTHR42643:SF39">
    <property type="entry name" value="IONOTROPIC RECEPTOR 56A-RELATED"/>
    <property type="match status" value="1"/>
</dbReference>
<keyword evidence="4 8" id="KW-1133">Transmembrane helix</keyword>
<keyword evidence="7" id="KW-0325">Glycoprotein</keyword>
<dbReference type="PANTHER" id="PTHR42643">
    <property type="entry name" value="IONOTROPIC RECEPTOR 20A-RELATED"/>
    <property type="match status" value="1"/>
</dbReference>
<evidence type="ECO:0000313" key="10">
    <source>
        <dbReference type="EMBL" id="KAG7159539.1"/>
    </source>
</evidence>
<sequence length="668" mass="74525">MCLMTWWAWKGVLVMMCWVWQGVGARQMAPATGLQHLSPIMMDVARSLLEEELSGCSLTMIGGGHEAAESFSQLAVDLNVSYQVNPGELDPVSPPNITWWQTPCDAFFILLEEESGSVRQYLEAEETHWHYLGKYIFFCTAGRSGLDALHTTRKLRKTVDVLFILPGRKEDEADIWTHWLYSETTFRFLAKVSRAAASSGELADLEGHPLMVKTFPFPPSVFVEGEEGGSLHPLGGQDVSFIILLARYLNFTVQWRHPGPSLWGRLYDNGTYTGIVGQVGVGDGDIGVGNIFLDIRRIYFAKFTYPYTYEHACFITPVPRELPRWMALGSPFSLVVWSTLAATLGVVTLIYPAIARSLVHLPDHPQFYSWGRALVYTVGMLTCQSQRGPATTRLRVPTILMLLMGFVVGVSFSGNLTAFMTTRAWSRQSGRPGGTGQETASRWSVIKTDHHLQTPNNPNVRASLPITRPWRTLILLQTSSPLPVHQDLLPTTRASRSTSSPLPVHLTLRPAINREISEKRDMVLIENRNHLEFLQKRFYTTRRGESPLRIQEECLATFGVSAVLNMQSPLTPYVDKAIHYMQAGGLTDKMFKEVLTQGLQSTVDDGLHDDEDDDRPSWLSLHDQDRIASGPQVLTVEHMQGAFIVLGVGYLAAVLSLVTELASRCCAS</sequence>
<keyword evidence="3 8" id="KW-0812">Transmembrane</keyword>
<evidence type="ECO:0000256" key="6">
    <source>
        <dbReference type="ARBA" id="ARBA00023170"/>
    </source>
</evidence>
<protein>
    <submittedName>
        <fullName evidence="10">Ionotropic receptor 40a-like 1</fullName>
    </submittedName>
</protein>
<dbReference type="Gene3D" id="1.10.287.70">
    <property type="match status" value="1"/>
</dbReference>
<proteinExistence type="predicted"/>
<evidence type="ECO:0000256" key="8">
    <source>
        <dbReference type="SAM" id="Phobius"/>
    </source>
</evidence>
<dbReference type="Proteomes" id="UP000747542">
    <property type="component" value="Unassembled WGS sequence"/>
</dbReference>
<feature type="chain" id="PRO_5035227879" evidence="9">
    <location>
        <begin position="26"/>
        <end position="668"/>
    </location>
</feature>
<evidence type="ECO:0000256" key="4">
    <source>
        <dbReference type="ARBA" id="ARBA00022989"/>
    </source>
</evidence>
<keyword evidence="6 10" id="KW-0675">Receptor</keyword>
<keyword evidence="11" id="KW-1185">Reference proteome</keyword>
<gene>
    <name evidence="10" type="primary">Ir40a-L1</name>
    <name evidence="10" type="ORF">Hamer_G004179</name>
</gene>
<dbReference type="Gene3D" id="3.40.190.10">
    <property type="entry name" value="Periplasmic binding protein-like II"/>
    <property type="match status" value="1"/>
</dbReference>
<evidence type="ECO:0000256" key="7">
    <source>
        <dbReference type="ARBA" id="ARBA00023180"/>
    </source>
</evidence>
<feature type="signal peptide" evidence="9">
    <location>
        <begin position="1"/>
        <end position="25"/>
    </location>
</feature>
<keyword evidence="5 8" id="KW-0472">Membrane</keyword>
<accession>A0A8J5JQY3</accession>
<evidence type="ECO:0000256" key="2">
    <source>
        <dbReference type="ARBA" id="ARBA00022475"/>
    </source>
</evidence>
<keyword evidence="2" id="KW-1003">Cell membrane</keyword>
<evidence type="ECO:0000313" key="11">
    <source>
        <dbReference type="Proteomes" id="UP000747542"/>
    </source>
</evidence>
<comment type="caution">
    <text evidence="10">The sequence shown here is derived from an EMBL/GenBank/DDBJ whole genome shotgun (WGS) entry which is preliminary data.</text>
</comment>
<dbReference type="EMBL" id="JAHLQT010033114">
    <property type="protein sequence ID" value="KAG7159539.1"/>
    <property type="molecule type" value="Genomic_DNA"/>
</dbReference>